<comment type="caution">
    <text evidence="3">The sequence shown here is derived from an EMBL/GenBank/DDBJ whole genome shotgun (WGS) entry which is preliminary data.</text>
</comment>
<gene>
    <name evidence="3" type="ORF">NCGR_LOCUS43966</name>
</gene>
<evidence type="ECO:0000313" key="3">
    <source>
        <dbReference type="EMBL" id="CAD6260533.1"/>
    </source>
</evidence>
<evidence type="ECO:0000256" key="2">
    <source>
        <dbReference type="SAM" id="SignalP"/>
    </source>
</evidence>
<feature type="compositionally biased region" description="Basic and acidic residues" evidence="1">
    <location>
        <begin position="122"/>
        <end position="137"/>
    </location>
</feature>
<evidence type="ECO:0000313" key="4">
    <source>
        <dbReference type="Proteomes" id="UP000604825"/>
    </source>
</evidence>
<dbReference type="EMBL" id="CAJGYO010000011">
    <property type="protein sequence ID" value="CAD6260533.1"/>
    <property type="molecule type" value="Genomic_DNA"/>
</dbReference>
<feature type="region of interest" description="Disordered" evidence="1">
    <location>
        <begin position="122"/>
        <end position="161"/>
    </location>
</feature>
<evidence type="ECO:0000256" key="1">
    <source>
        <dbReference type="SAM" id="MobiDB-lite"/>
    </source>
</evidence>
<organism evidence="3 4">
    <name type="scientific">Miscanthus lutarioriparius</name>
    <dbReference type="NCBI Taxonomy" id="422564"/>
    <lineage>
        <taxon>Eukaryota</taxon>
        <taxon>Viridiplantae</taxon>
        <taxon>Streptophyta</taxon>
        <taxon>Embryophyta</taxon>
        <taxon>Tracheophyta</taxon>
        <taxon>Spermatophyta</taxon>
        <taxon>Magnoliopsida</taxon>
        <taxon>Liliopsida</taxon>
        <taxon>Poales</taxon>
        <taxon>Poaceae</taxon>
        <taxon>PACMAD clade</taxon>
        <taxon>Panicoideae</taxon>
        <taxon>Andropogonodae</taxon>
        <taxon>Andropogoneae</taxon>
        <taxon>Saccharinae</taxon>
        <taxon>Miscanthus</taxon>
    </lineage>
</organism>
<feature type="chain" id="PRO_5032909548" evidence="2">
    <location>
        <begin position="35"/>
        <end position="359"/>
    </location>
</feature>
<feature type="compositionally biased region" description="Polar residues" evidence="1">
    <location>
        <begin position="152"/>
        <end position="161"/>
    </location>
</feature>
<proteinExistence type="predicted"/>
<feature type="region of interest" description="Disordered" evidence="1">
    <location>
        <begin position="310"/>
        <end position="336"/>
    </location>
</feature>
<reference evidence="3" key="1">
    <citation type="submission" date="2020-10" db="EMBL/GenBank/DDBJ databases">
        <authorList>
            <person name="Han B."/>
            <person name="Lu T."/>
            <person name="Zhao Q."/>
            <person name="Huang X."/>
            <person name="Zhao Y."/>
        </authorList>
    </citation>
    <scope>NUCLEOTIDE SEQUENCE</scope>
</reference>
<dbReference type="AlphaFoldDB" id="A0A811QI61"/>
<feature type="compositionally biased region" description="Acidic residues" evidence="1">
    <location>
        <begin position="210"/>
        <end position="221"/>
    </location>
</feature>
<name>A0A811QI61_9POAL</name>
<sequence length="359" mass="38326">MRGGDRPSASLLLFSLGLVLLYFTSGSTVGLVEGQKTWCIAKPSASNEILAQNLDYACSQRPYEQHKRSAAVRSNLILVSFTVTYPNASPPGTTPVPRDGRMRRQPFSRHAGFFASLQRVEDRLASESEQQHQEQKKSPPPPTTVAATATARQSEASPFSDTMTASPLLFLDPAAPAPTPSGTAARRDISGPALDFLTAVTEEDQRIQQDDDDDDEDDGGGEDIARLMALLGLSPPQPQPPGGGDSSSRTDDGDGGGCDCSGADGFLAKVVGVVGPKCDREEGRLDAWIRHYHRGEGGGRRRVQGAREAGAPAARQGFRRHGGRCVPGQRQGLLGPRSATAVDGRVKVMQTESRFCETD</sequence>
<protein>
    <submittedName>
        <fullName evidence="3">Uncharacterized protein</fullName>
    </submittedName>
</protein>
<feature type="signal peptide" evidence="2">
    <location>
        <begin position="1"/>
        <end position="34"/>
    </location>
</feature>
<keyword evidence="4" id="KW-1185">Reference proteome</keyword>
<dbReference type="Proteomes" id="UP000604825">
    <property type="component" value="Unassembled WGS sequence"/>
</dbReference>
<feature type="region of interest" description="Disordered" evidence="1">
    <location>
        <begin position="200"/>
        <end position="257"/>
    </location>
</feature>
<keyword evidence="2" id="KW-0732">Signal</keyword>
<accession>A0A811QI61</accession>